<dbReference type="InterPro" id="IPR021247">
    <property type="entry name" value="DUF2785"/>
</dbReference>
<dbReference type="AlphaFoldDB" id="A0A542DWM0"/>
<dbReference type="Proteomes" id="UP000317893">
    <property type="component" value="Unassembled WGS sequence"/>
</dbReference>
<evidence type="ECO:0000313" key="1">
    <source>
        <dbReference type="EMBL" id="TQJ07491.1"/>
    </source>
</evidence>
<protein>
    <submittedName>
        <fullName evidence="1">Uncharacterized protein DUF2785</fullName>
    </submittedName>
</protein>
<evidence type="ECO:0000313" key="2">
    <source>
        <dbReference type="Proteomes" id="UP000317893"/>
    </source>
</evidence>
<proteinExistence type="predicted"/>
<dbReference type="OrthoDB" id="7619731at2"/>
<organism evidence="1 2">
    <name type="scientific">Lapillicoccus jejuensis</name>
    <dbReference type="NCBI Taxonomy" id="402171"/>
    <lineage>
        <taxon>Bacteria</taxon>
        <taxon>Bacillati</taxon>
        <taxon>Actinomycetota</taxon>
        <taxon>Actinomycetes</taxon>
        <taxon>Micrococcales</taxon>
        <taxon>Intrasporangiaceae</taxon>
        <taxon>Lapillicoccus</taxon>
    </lineage>
</organism>
<dbReference type="InterPro" id="IPR011989">
    <property type="entry name" value="ARM-like"/>
</dbReference>
<comment type="caution">
    <text evidence="1">The sequence shown here is derived from an EMBL/GenBank/DDBJ whole genome shotgun (WGS) entry which is preliminary data.</text>
</comment>
<gene>
    <name evidence="1" type="ORF">FB458_0553</name>
</gene>
<reference evidence="1 2" key="1">
    <citation type="submission" date="2019-06" db="EMBL/GenBank/DDBJ databases">
        <title>Sequencing the genomes of 1000 actinobacteria strains.</title>
        <authorList>
            <person name="Klenk H.-P."/>
        </authorList>
    </citation>
    <scope>NUCLEOTIDE SEQUENCE [LARGE SCALE GENOMIC DNA]</scope>
    <source>
        <strain evidence="1 2">DSM 18607</strain>
    </source>
</reference>
<accession>A0A542DWM0</accession>
<dbReference type="Gene3D" id="1.25.10.10">
    <property type="entry name" value="Leucine-rich Repeat Variant"/>
    <property type="match status" value="1"/>
</dbReference>
<dbReference type="Pfam" id="PF10978">
    <property type="entry name" value="DUF2785"/>
    <property type="match status" value="1"/>
</dbReference>
<dbReference type="EMBL" id="VFMN01000001">
    <property type="protein sequence ID" value="TQJ07491.1"/>
    <property type="molecule type" value="Genomic_DNA"/>
</dbReference>
<dbReference type="RefSeq" id="WP_141846565.1">
    <property type="nucleotide sequence ID" value="NZ_BAAAPR010000006.1"/>
</dbReference>
<keyword evidence="2" id="KW-1185">Reference proteome</keyword>
<sequence length="247" mass="26226">MLDDSAVDRLVRDLASPDPVVRDDGAATAVGAALAQGDLDAPHRRRLGDAACALLTHPRAEARSFGALTLAMLGAHEPPREAWVDALLAWYPTEPDQRGWDDDLGWVHAVAHGADALGAWGVTRAVAPTRLLEAVADRLTTPSDAVWRDQEDDRLACATALVLSRCEDEQVATTWLAPVVELLADGEPGPVPGHVSNALRTLRGLYVTLDQQPLQDGAPLAVPHAAAVRGALAAALEPPTAWAWRRA</sequence>
<name>A0A542DWM0_9MICO</name>